<protein>
    <submittedName>
        <fullName evidence="2">Uncharacterized protein</fullName>
    </submittedName>
</protein>
<evidence type="ECO:0000313" key="2">
    <source>
        <dbReference type="EMBL" id="THH14588.1"/>
    </source>
</evidence>
<dbReference type="AlphaFoldDB" id="A0A4S4LSC7"/>
<dbReference type="Proteomes" id="UP000310158">
    <property type="component" value="Unassembled WGS sequence"/>
</dbReference>
<feature type="compositionally biased region" description="Polar residues" evidence="1">
    <location>
        <begin position="1"/>
        <end position="10"/>
    </location>
</feature>
<name>A0A4S4LSC7_9AGAM</name>
<dbReference type="EMBL" id="SGPL01000265">
    <property type="protein sequence ID" value="THH14588.1"/>
    <property type="molecule type" value="Genomic_DNA"/>
</dbReference>
<keyword evidence="3" id="KW-1185">Reference proteome</keyword>
<feature type="region of interest" description="Disordered" evidence="1">
    <location>
        <begin position="1"/>
        <end position="48"/>
    </location>
</feature>
<feature type="compositionally biased region" description="Polar residues" evidence="1">
    <location>
        <begin position="19"/>
        <end position="30"/>
    </location>
</feature>
<sequence>MPDESSSLSLSHKPPGKTHPSTVSSPSSFTKAIAQAWQRESRDNKDQWWTADSKLRDYYAQRVPKTEKKAKM</sequence>
<proteinExistence type="predicted"/>
<reference evidence="2 3" key="1">
    <citation type="submission" date="2019-02" db="EMBL/GenBank/DDBJ databases">
        <title>Genome sequencing of the rare red list fungi Bondarzewia mesenterica.</title>
        <authorList>
            <person name="Buettner E."/>
            <person name="Kellner H."/>
        </authorList>
    </citation>
    <scope>NUCLEOTIDE SEQUENCE [LARGE SCALE GENOMIC DNA]</scope>
    <source>
        <strain evidence="2 3">DSM 108281</strain>
    </source>
</reference>
<evidence type="ECO:0000313" key="3">
    <source>
        <dbReference type="Proteomes" id="UP000310158"/>
    </source>
</evidence>
<gene>
    <name evidence="2" type="ORF">EW146_g5758</name>
</gene>
<comment type="caution">
    <text evidence="2">The sequence shown here is derived from an EMBL/GenBank/DDBJ whole genome shotgun (WGS) entry which is preliminary data.</text>
</comment>
<evidence type="ECO:0000256" key="1">
    <source>
        <dbReference type="SAM" id="MobiDB-lite"/>
    </source>
</evidence>
<accession>A0A4S4LSC7</accession>
<organism evidence="2 3">
    <name type="scientific">Bondarzewia mesenterica</name>
    <dbReference type="NCBI Taxonomy" id="1095465"/>
    <lineage>
        <taxon>Eukaryota</taxon>
        <taxon>Fungi</taxon>
        <taxon>Dikarya</taxon>
        <taxon>Basidiomycota</taxon>
        <taxon>Agaricomycotina</taxon>
        <taxon>Agaricomycetes</taxon>
        <taxon>Russulales</taxon>
        <taxon>Bondarzewiaceae</taxon>
        <taxon>Bondarzewia</taxon>
    </lineage>
</organism>